<reference evidence="1" key="2">
    <citation type="journal article" date="2023" name="Science">
        <title>Genomic signatures of disease resistance in endangered staghorn corals.</title>
        <authorList>
            <person name="Vollmer S.V."/>
            <person name="Selwyn J.D."/>
            <person name="Despard B.A."/>
            <person name="Roesel C.L."/>
        </authorList>
    </citation>
    <scope>NUCLEOTIDE SEQUENCE</scope>
    <source>
        <strain evidence="1">K2</strain>
    </source>
</reference>
<accession>A0AAD9Q521</accession>
<dbReference type="EMBL" id="JARQWQ010000066">
    <property type="protein sequence ID" value="KAK2554907.1"/>
    <property type="molecule type" value="Genomic_DNA"/>
</dbReference>
<organism evidence="1 2">
    <name type="scientific">Acropora cervicornis</name>
    <name type="common">Staghorn coral</name>
    <dbReference type="NCBI Taxonomy" id="6130"/>
    <lineage>
        <taxon>Eukaryota</taxon>
        <taxon>Metazoa</taxon>
        <taxon>Cnidaria</taxon>
        <taxon>Anthozoa</taxon>
        <taxon>Hexacorallia</taxon>
        <taxon>Scleractinia</taxon>
        <taxon>Astrocoeniina</taxon>
        <taxon>Acroporidae</taxon>
        <taxon>Acropora</taxon>
    </lineage>
</organism>
<evidence type="ECO:0000313" key="2">
    <source>
        <dbReference type="Proteomes" id="UP001249851"/>
    </source>
</evidence>
<protein>
    <submittedName>
        <fullName evidence="1">Uncharacterized protein</fullName>
    </submittedName>
</protein>
<dbReference type="AlphaFoldDB" id="A0AAD9Q521"/>
<keyword evidence="2" id="KW-1185">Reference proteome</keyword>
<dbReference type="Proteomes" id="UP001249851">
    <property type="component" value="Unassembled WGS sequence"/>
</dbReference>
<reference evidence="1" key="1">
    <citation type="journal article" date="2023" name="G3 (Bethesda)">
        <title>Whole genome assembly and annotation of the endangered Caribbean coral Acropora cervicornis.</title>
        <authorList>
            <person name="Selwyn J.D."/>
            <person name="Vollmer S.V."/>
        </authorList>
    </citation>
    <scope>NUCLEOTIDE SEQUENCE</scope>
    <source>
        <strain evidence="1">K2</strain>
    </source>
</reference>
<comment type="caution">
    <text evidence="1">The sequence shown here is derived from an EMBL/GenBank/DDBJ whole genome shotgun (WGS) entry which is preliminary data.</text>
</comment>
<evidence type="ECO:0000313" key="1">
    <source>
        <dbReference type="EMBL" id="KAK2554907.1"/>
    </source>
</evidence>
<gene>
    <name evidence="1" type="ORF">P5673_023583</name>
</gene>
<sequence>MTPEEQSTLKRDCAYAGALSCTSSDRLCHGHVEAKANGRTSGGHIKTINTLAFLAKHLNWILKFGSELEMVDATYKKEDCENGVNCYDNSTACFQHAKLLLSGGIAVHSGPEKSETCDRTMVRNHPVMTCTECRRRTHIKRS</sequence>
<name>A0AAD9Q521_ACRCE</name>
<proteinExistence type="predicted"/>